<dbReference type="Pfam" id="PF03703">
    <property type="entry name" value="bPH_2"/>
    <property type="match status" value="1"/>
</dbReference>
<dbReference type="InterPro" id="IPR005182">
    <property type="entry name" value="YdbS-like_PH"/>
</dbReference>
<evidence type="ECO:0000256" key="1">
    <source>
        <dbReference type="SAM" id="Phobius"/>
    </source>
</evidence>
<accession>A0A645B5W6</accession>
<reference evidence="3" key="1">
    <citation type="submission" date="2019-08" db="EMBL/GenBank/DDBJ databases">
        <authorList>
            <person name="Kucharzyk K."/>
            <person name="Murdoch R.W."/>
            <person name="Higgins S."/>
            <person name="Loffler F."/>
        </authorList>
    </citation>
    <scope>NUCLEOTIDE SEQUENCE</scope>
</reference>
<feature type="transmembrane region" description="Helical" evidence="1">
    <location>
        <begin position="65"/>
        <end position="83"/>
    </location>
</feature>
<evidence type="ECO:0000259" key="2">
    <source>
        <dbReference type="Pfam" id="PF03703"/>
    </source>
</evidence>
<keyword evidence="1" id="KW-0812">Transmembrane</keyword>
<keyword evidence="1" id="KW-0472">Membrane</keyword>
<keyword evidence="1" id="KW-1133">Transmembrane helix</keyword>
<name>A0A645B5W6_9ZZZZ</name>
<feature type="transmembrane region" description="Helical" evidence="1">
    <location>
        <begin position="35"/>
        <end position="59"/>
    </location>
</feature>
<dbReference type="PANTHER" id="PTHR34473:SF3">
    <property type="entry name" value="TRANSMEMBRANE PROTEIN-RELATED"/>
    <property type="match status" value="1"/>
</dbReference>
<dbReference type="EMBL" id="VSSQ01018011">
    <property type="protein sequence ID" value="MPM60830.1"/>
    <property type="molecule type" value="Genomic_DNA"/>
</dbReference>
<dbReference type="PANTHER" id="PTHR34473">
    <property type="entry name" value="UPF0699 TRANSMEMBRANE PROTEIN YDBS"/>
    <property type="match status" value="1"/>
</dbReference>
<feature type="domain" description="YdbS-like PH" evidence="2">
    <location>
        <begin position="87"/>
        <end position="165"/>
    </location>
</feature>
<organism evidence="3">
    <name type="scientific">bioreactor metagenome</name>
    <dbReference type="NCBI Taxonomy" id="1076179"/>
    <lineage>
        <taxon>unclassified sequences</taxon>
        <taxon>metagenomes</taxon>
        <taxon>ecological metagenomes</taxon>
    </lineage>
</organism>
<gene>
    <name evidence="3" type="ORF">SDC9_107684</name>
</gene>
<protein>
    <recommendedName>
        <fullName evidence="2">YdbS-like PH domain-containing protein</fullName>
    </recommendedName>
</protein>
<sequence length="176" mass="18974">MSTEAPSAGPGPAATDLFTGPGIAWQGIDRRWRTLSWLVSGLVAVIVAVPVAVVLQLVVGRWPVTAIPLVVAGLLWLWNAILIRGRWPRWGYAETADELWVRHGVMFRALTVVPYGRLQVIDVNAGPLERAFGLATVTLVTASAETDARIPGLPAAEAARLRDELTSHSDPRRSGL</sequence>
<dbReference type="AlphaFoldDB" id="A0A645B5W6"/>
<evidence type="ECO:0000313" key="3">
    <source>
        <dbReference type="EMBL" id="MPM60830.1"/>
    </source>
</evidence>
<proteinExistence type="predicted"/>
<comment type="caution">
    <text evidence="3">The sequence shown here is derived from an EMBL/GenBank/DDBJ whole genome shotgun (WGS) entry which is preliminary data.</text>
</comment>